<comment type="caution">
    <text evidence="10">The sequence shown here is derived from an EMBL/GenBank/DDBJ whole genome shotgun (WGS) entry which is preliminary data.</text>
</comment>
<gene>
    <name evidence="10" type="ORF">N5K24_14510</name>
</gene>
<dbReference type="PANTHER" id="PTHR30509">
    <property type="entry name" value="P-HYDROXYBENZOIC ACID EFFLUX PUMP SUBUNIT-RELATED"/>
    <property type="match status" value="1"/>
</dbReference>
<evidence type="ECO:0000259" key="9">
    <source>
        <dbReference type="Pfam" id="PF13515"/>
    </source>
</evidence>
<name>A0AA42WAC7_9BURK</name>
<feature type="domain" description="Integral membrane bound transporter" evidence="9">
    <location>
        <begin position="367"/>
        <end position="496"/>
    </location>
</feature>
<feature type="transmembrane region" description="Helical" evidence="8">
    <location>
        <begin position="152"/>
        <end position="175"/>
    </location>
</feature>
<feature type="transmembrane region" description="Helical" evidence="8">
    <location>
        <begin position="455"/>
        <end position="473"/>
    </location>
</feature>
<evidence type="ECO:0000256" key="6">
    <source>
        <dbReference type="ARBA" id="ARBA00043993"/>
    </source>
</evidence>
<evidence type="ECO:0000313" key="10">
    <source>
        <dbReference type="EMBL" id="MDH2051613.1"/>
    </source>
</evidence>
<evidence type="ECO:0000256" key="8">
    <source>
        <dbReference type="SAM" id="Phobius"/>
    </source>
</evidence>
<feature type="transmembrane region" description="Helical" evidence="8">
    <location>
        <begin position="98"/>
        <end position="116"/>
    </location>
</feature>
<proteinExistence type="inferred from homology"/>
<feature type="transmembrane region" description="Helical" evidence="8">
    <location>
        <begin position="68"/>
        <end position="91"/>
    </location>
</feature>
<organism evidence="10 11">
    <name type="scientific">Achromobacter marplatensis</name>
    <dbReference type="NCBI Taxonomy" id="470868"/>
    <lineage>
        <taxon>Bacteria</taxon>
        <taxon>Pseudomonadati</taxon>
        <taxon>Pseudomonadota</taxon>
        <taxon>Betaproteobacteria</taxon>
        <taxon>Burkholderiales</taxon>
        <taxon>Alcaligenaceae</taxon>
        <taxon>Achromobacter</taxon>
    </lineage>
</organism>
<evidence type="ECO:0000256" key="4">
    <source>
        <dbReference type="ARBA" id="ARBA00022989"/>
    </source>
</evidence>
<comment type="subcellular location">
    <subcellularLocation>
        <location evidence="1">Cell membrane</location>
        <topology evidence="1">Multi-pass membrane protein</topology>
    </subcellularLocation>
</comment>
<feature type="transmembrane region" description="Helical" evidence="8">
    <location>
        <begin position="403"/>
        <end position="423"/>
    </location>
</feature>
<reference evidence="10" key="1">
    <citation type="submission" date="2022-09" db="EMBL/GenBank/DDBJ databases">
        <title>Intensive care unit water sources are persistently colonized with multi-drug resistant bacteria and are the site of extensive horizontal gene transfer of antibiotic resistance genes.</title>
        <authorList>
            <person name="Diorio-Toth L."/>
        </authorList>
    </citation>
    <scope>NUCLEOTIDE SEQUENCE</scope>
    <source>
        <strain evidence="10">GD03676</strain>
    </source>
</reference>
<feature type="compositionally biased region" description="Basic and acidic residues" evidence="7">
    <location>
        <begin position="670"/>
        <end position="683"/>
    </location>
</feature>
<feature type="transmembrane region" description="Helical" evidence="8">
    <location>
        <begin position="368"/>
        <end position="391"/>
    </location>
</feature>
<dbReference type="EMBL" id="JAOCKG010000005">
    <property type="protein sequence ID" value="MDH2051613.1"/>
    <property type="molecule type" value="Genomic_DNA"/>
</dbReference>
<dbReference type="PANTHER" id="PTHR30509:SF9">
    <property type="entry name" value="MULTIDRUG RESISTANCE PROTEIN MDTO"/>
    <property type="match status" value="1"/>
</dbReference>
<comment type="similarity">
    <text evidence="6">Belongs to the YccS/YhfK family.</text>
</comment>
<accession>A0AA42WAC7</accession>
<evidence type="ECO:0000256" key="7">
    <source>
        <dbReference type="SAM" id="MobiDB-lite"/>
    </source>
</evidence>
<feature type="transmembrane region" description="Helical" evidence="8">
    <location>
        <begin position="485"/>
        <end position="503"/>
    </location>
</feature>
<evidence type="ECO:0000256" key="1">
    <source>
        <dbReference type="ARBA" id="ARBA00004651"/>
    </source>
</evidence>
<dbReference type="InterPro" id="IPR049453">
    <property type="entry name" value="Memb_transporter_dom"/>
</dbReference>
<dbReference type="GO" id="GO:0005886">
    <property type="term" value="C:plasma membrane"/>
    <property type="evidence" value="ECO:0007669"/>
    <property type="project" value="UniProtKB-SubCell"/>
</dbReference>
<feature type="compositionally biased region" description="Low complexity" evidence="7">
    <location>
        <begin position="609"/>
        <end position="621"/>
    </location>
</feature>
<dbReference type="Proteomes" id="UP001161276">
    <property type="component" value="Unassembled WGS sequence"/>
</dbReference>
<evidence type="ECO:0000256" key="3">
    <source>
        <dbReference type="ARBA" id="ARBA00022692"/>
    </source>
</evidence>
<keyword evidence="5 8" id="KW-0472">Membrane</keyword>
<dbReference type="RefSeq" id="WP_280027189.1">
    <property type="nucleotide sequence ID" value="NZ_JAOCKG010000005.1"/>
</dbReference>
<protein>
    <submittedName>
        <fullName evidence="10">FUSC family protein</fullName>
    </submittedName>
</protein>
<dbReference type="Pfam" id="PF13515">
    <property type="entry name" value="FUSC_2"/>
    <property type="match status" value="1"/>
</dbReference>
<feature type="transmembrane region" description="Helical" evidence="8">
    <location>
        <begin position="122"/>
        <end position="140"/>
    </location>
</feature>
<sequence length="683" mass="70942">MGRPAADAGFPRWSELRQWLAPFPGRAEMTLRVTVICALTALVASAYGTPEAALSVYIVFFLIRPDRVTNAVLAGAMLVLVTLVIGLVLLVTQASIDYPLLRVSAMAVLSAGLLYLTSASKLRPVGAIIAMVVGFGLDQMGRVPIGEASTRILLYAWLMVAIPVGLAIIVSVVAAPSPRRLACASLARRLRLGAIRLREGEDAEPAFGQALQDGNKQILTWLKLSVVEGTTTRHDAAALGQAAASSIAILLAIDVLRDADGPGLPGELAQPLARTLDEMAAMLEQGGYPVDIEPDPLPAVALAPAARVACGQLCDAIKHFAVPPAEAETPEEGAAAKPKAGFFLPDARSNPEHVAYALKTTGAAMFCYLLYTLLDWPGIHTAVITCYIVSLGTAGETVQKLRLRLAGCVIGAVAGTAAIVFVVPHMDSVAALLALVSAAAALSAWIAVGPPAIAYAGFQIAFAFFLCVIQGPGPGFDLTIARDRTVGILLGNAVVYLMFTRVWPVSIGPQADRALAALRERWRAIAAGGPRRHALAAEALAAGREAQYSLALASAEPSWVRPGQAWLDARRDALAALSAAAAPLVVAAGRAPNDPALRAQLDRLGRVGPAQAASPDAASSQTGSDPAAGADANVALHPAAATTQQGDPALQALLHMIDARTSRQAAARQRARDTKESPAHASA</sequence>
<feature type="transmembrane region" description="Helical" evidence="8">
    <location>
        <begin position="429"/>
        <end position="448"/>
    </location>
</feature>
<dbReference type="AlphaFoldDB" id="A0AA42WAC7"/>
<feature type="region of interest" description="Disordered" evidence="7">
    <location>
        <begin position="661"/>
        <end position="683"/>
    </location>
</feature>
<keyword evidence="4 8" id="KW-1133">Transmembrane helix</keyword>
<keyword evidence="2" id="KW-1003">Cell membrane</keyword>
<keyword evidence="3 8" id="KW-0812">Transmembrane</keyword>
<feature type="region of interest" description="Disordered" evidence="7">
    <location>
        <begin position="607"/>
        <end position="630"/>
    </location>
</feature>
<evidence type="ECO:0000313" key="11">
    <source>
        <dbReference type="Proteomes" id="UP001161276"/>
    </source>
</evidence>
<evidence type="ECO:0000256" key="5">
    <source>
        <dbReference type="ARBA" id="ARBA00023136"/>
    </source>
</evidence>
<evidence type="ECO:0000256" key="2">
    <source>
        <dbReference type="ARBA" id="ARBA00022475"/>
    </source>
</evidence>